<reference evidence="2 3" key="1">
    <citation type="journal article" date="2021" name="Front. Microbiol.">
        <title>Aerobic Denitrification and Heterotrophic Sulfur Oxidation in the Genus Halomonas Revealed by Six Novel Species Characterizations and Genome-Based Analysis.</title>
        <authorList>
            <person name="Wang L."/>
            <person name="Shao Z."/>
        </authorList>
    </citation>
    <scope>NUCLEOTIDE SEQUENCE [LARGE SCALE GENOMIC DNA]</scope>
    <source>
        <strain evidence="2 3">MCCC 1A11059</strain>
    </source>
</reference>
<dbReference type="Pfam" id="PF00958">
    <property type="entry name" value="GMP_synt_C"/>
    <property type="match status" value="1"/>
</dbReference>
<organism evidence="2 3">
    <name type="scientific">Billgrantia sulfidoxydans</name>
    <dbReference type="NCBI Taxonomy" id="2733484"/>
    <lineage>
        <taxon>Bacteria</taxon>
        <taxon>Pseudomonadati</taxon>
        <taxon>Pseudomonadota</taxon>
        <taxon>Gammaproteobacteria</taxon>
        <taxon>Oceanospirillales</taxon>
        <taxon>Halomonadaceae</taxon>
        <taxon>Billgrantia</taxon>
    </lineage>
</organism>
<dbReference type="EMBL" id="CP053381">
    <property type="protein sequence ID" value="QTP56959.1"/>
    <property type="molecule type" value="Genomic_DNA"/>
</dbReference>
<gene>
    <name evidence="2" type="ORF">HNO51_03130</name>
</gene>
<proteinExistence type="predicted"/>
<sequence>MAFTVFLLVKVVDGHPHSYEWDLALRAVETIDIMTDHWAHLHLETVSSCTMYDVSSKPPAMIEWE</sequence>
<feature type="domain" description="GMP synthase C-terminal" evidence="1">
    <location>
        <begin position="2"/>
        <end position="64"/>
    </location>
</feature>
<evidence type="ECO:0000313" key="3">
    <source>
        <dbReference type="Proteomes" id="UP000671868"/>
    </source>
</evidence>
<protein>
    <recommendedName>
        <fullName evidence="1">GMP synthase C-terminal domain-containing protein</fullName>
    </recommendedName>
</protein>
<name>A0ABX7W9E5_9GAMM</name>
<evidence type="ECO:0000313" key="2">
    <source>
        <dbReference type="EMBL" id="QTP56959.1"/>
    </source>
</evidence>
<dbReference type="Gene3D" id="3.30.300.10">
    <property type="match status" value="1"/>
</dbReference>
<accession>A0ABX7W9E5</accession>
<keyword evidence="3" id="KW-1185">Reference proteome</keyword>
<evidence type="ECO:0000259" key="1">
    <source>
        <dbReference type="Pfam" id="PF00958"/>
    </source>
</evidence>
<dbReference type="SUPFAM" id="SSF54810">
    <property type="entry name" value="GMP synthetase C-terminal dimerisation domain"/>
    <property type="match status" value="1"/>
</dbReference>
<dbReference type="Proteomes" id="UP000671868">
    <property type="component" value="Chromosome"/>
</dbReference>
<dbReference type="InterPro" id="IPR001674">
    <property type="entry name" value="GMP_synth_C"/>
</dbReference>